<accession>A0ABX7MX64</accession>
<feature type="region of interest" description="Disordered" evidence="1">
    <location>
        <begin position="1"/>
        <end position="22"/>
    </location>
</feature>
<evidence type="ECO:0008006" key="4">
    <source>
        <dbReference type="Google" id="ProtNLM"/>
    </source>
</evidence>
<evidence type="ECO:0000256" key="1">
    <source>
        <dbReference type="SAM" id="MobiDB-lite"/>
    </source>
</evidence>
<evidence type="ECO:0000313" key="3">
    <source>
        <dbReference type="Proteomes" id="UP000663090"/>
    </source>
</evidence>
<dbReference type="RefSeq" id="WP_206712775.1">
    <property type="nucleotide sequence ID" value="NZ_CP071091.1"/>
</dbReference>
<keyword evidence="3" id="KW-1185">Reference proteome</keyword>
<dbReference type="EMBL" id="CP071091">
    <property type="protein sequence ID" value="QSQ11015.1"/>
    <property type="molecule type" value="Genomic_DNA"/>
</dbReference>
<organism evidence="2 3">
    <name type="scientific">Myxococcus landrumensis</name>
    <dbReference type="NCBI Taxonomy" id="2813577"/>
    <lineage>
        <taxon>Bacteria</taxon>
        <taxon>Pseudomonadati</taxon>
        <taxon>Myxococcota</taxon>
        <taxon>Myxococcia</taxon>
        <taxon>Myxococcales</taxon>
        <taxon>Cystobacterineae</taxon>
        <taxon>Myxococcaceae</taxon>
        <taxon>Myxococcus</taxon>
    </lineage>
</organism>
<sequence>MTPGSTPSLSANAVESSAADAHVKNNYVDCATNVGVQRARKPLPMPSTPALSTAPGAR</sequence>
<reference evidence="2 3" key="1">
    <citation type="submission" date="2021-02" db="EMBL/GenBank/DDBJ databases">
        <title>De Novo genome assembly of isolated myxobacteria.</title>
        <authorList>
            <person name="Stevens D.C."/>
        </authorList>
    </citation>
    <scope>NUCLEOTIDE SEQUENCE [LARGE SCALE GENOMIC DNA]</scope>
    <source>
        <strain evidence="2 3">SCHIC003</strain>
    </source>
</reference>
<protein>
    <recommendedName>
        <fullName evidence="4">Lipoprotein</fullName>
    </recommendedName>
</protein>
<dbReference type="Proteomes" id="UP000663090">
    <property type="component" value="Chromosome"/>
</dbReference>
<feature type="compositionally biased region" description="Polar residues" evidence="1">
    <location>
        <begin position="1"/>
        <end position="15"/>
    </location>
</feature>
<proteinExistence type="predicted"/>
<evidence type="ECO:0000313" key="2">
    <source>
        <dbReference type="EMBL" id="QSQ11015.1"/>
    </source>
</evidence>
<gene>
    <name evidence="2" type="ORF">JY572_21575</name>
</gene>
<name>A0ABX7MX64_9BACT</name>
<feature type="region of interest" description="Disordered" evidence="1">
    <location>
        <begin position="37"/>
        <end position="58"/>
    </location>
</feature>